<evidence type="ECO:0000259" key="5">
    <source>
        <dbReference type="PROSITE" id="PS51891"/>
    </source>
</evidence>
<dbReference type="InterPro" id="IPR011057">
    <property type="entry name" value="Mss4-like_sf"/>
</dbReference>
<keyword evidence="4" id="KW-0456">Lyase</keyword>
<evidence type="ECO:0000256" key="2">
    <source>
        <dbReference type="ARBA" id="ARBA00022723"/>
    </source>
</evidence>
<evidence type="ECO:0000313" key="6">
    <source>
        <dbReference type="EMBL" id="GLK76270.1"/>
    </source>
</evidence>
<evidence type="ECO:0000313" key="7">
    <source>
        <dbReference type="Proteomes" id="UP001143364"/>
    </source>
</evidence>
<keyword evidence="3" id="KW-0862">Zinc</keyword>
<dbReference type="PANTHER" id="PTHR33337">
    <property type="entry name" value="GFA DOMAIN-CONTAINING PROTEIN"/>
    <property type="match status" value="1"/>
</dbReference>
<dbReference type="InterPro" id="IPR006913">
    <property type="entry name" value="CENP-V/GFA"/>
</dbReference>
<reference evidence="6" key="2">
    <citation type="submission" date="2023-01" db="EMBL/GenBank/DDBJ databases">
        <authorList>
            <person name="Sun Q."/>
            <person name="Evtushenko L."/>
        </authorList>
    </citation>
    <scope>NUCLEOTIDE SEQUENCE</scope>
    <source>
        <strain evidence="6">VKM B-2555</strain>
    </source>
</reference>
<dbReference type="Proteomes" id="UP001143364">
    <property type="component" value="Unassembled WGS sequence"/>
</dbReference>
<dbReference type="PANTHER" id="PTHR33337:SF40">
    <property type="entry name" value="CENP-V_GFA DOMAIN-CONTAINING PROTEIN-RELATED"/>
    <property type="match status" value="1"/>
</dbReference>
<dbReference type="RefSeq" id="WP_271204217.1">
    <property type="nucleotide sequence ID" value="NZ_BSFK01000007.1"/>
</dbReference>
<dbReference type="GO" id="GO:0046872">
    <property type="term" value="F:metal ion binding"/>
    <property type="evidence" value="ECO:0007669"/>
    <property type="project" value="UniProtKB-KW"/>
</dbReference>
<dbReference type="AlphaFoldDB" id="A0A9W6N3F1"/>
<dbReference type="GO" id="GO:0016846">
    <property type="term" value="F:carbon-sulfur lyase activity"/>
    <property type="evidence" value="ECO:0007669"/>
    <property type="project" value="InterPro"/>
</dbReference>
<gene>
    <name evidence="6" type="ORF">GCM10008171_15240</name>
</gene>
<feature type="domain" description="CENP-V/GFA" evidence="5">
    <location>
        <begin position="8"/>
        <end position="119"/>
    </location>
</feature>
<dbReference type="Gene3D" id="3.90.1590.10">
    <property type="entry name" value="glutathione-dependent formaldehyde- activating enzyme (gfa)"/>
    <property type="match status" value="1"/>
</dbReference>
<name>A0A9W6N3F1_9HYPH</name>
<evidence type="ECO:0000256" key="1">
    <source>
        <dbReference type="ARBA" id="ARBA00005495"/>
    </source>
</evidence>
<dbReference type="Pfam" id="PF04828">
    <property type="entry name" value="GFA"/>
    <property type="match status" value="1"/>
</dbReference>
<comment type="caution">
    <text evidence="6">The sequence shown here is derived from an EMBL/GenBank/DDBJ whole genome shotgun (WGS) entry which is preliminary data.</text>
</comment>
<protein>
    <submittedName>
        <fullName evidence="6">Aldehyde-activating protein</fullName>
    </submittedName>
</protein>
<proteinExistence type="inferred from homology"/>
<evidence type="ECO:0000256" key="3">
    <source>
        <dbReference type="ARBA" id="ARBA00022833"/>
    </source>
</evidence>
<comment type="similarity">
    <text evidence="1">Belongs to the Gfa family.</text>
</comment>
<dbReference type="PROSITE" id="PS51891">
    <property type="entry name" value="CENP_V_GFA"/>
    <property type="match status" value="1"/>
</dbReference>
<accession>A0A9W6N3F1</accession>
<evidence type="ECO:0000256" key="4">
    <source>
        <dbReference type="ARBA" id="ARBA00023239"/>
    </source>
</evidence>
<keyword evidence="2" id="KW-0479">Metal-binding</keyword>
<dbReference type="EMBL" id="BSFK01000007">
    <property type="protein sequence ID" value="GLK76270.1"/>
    <property type="molecule type" value="Genomic_DNA"/>
</dbReference>
<dbReference type="SUPFAM" id="SSF51316">
    <property type="entry name" value="Mss4-like"/>
    <property type="match status" value="1"/>
</dbReference>
<reference evidence="6" key="1">
    <citation type="journal article" date="2014" name="Int. J. Syst. Evol. Microbiol.">
        <title>Complete genome sequence of Corynebacterium casei LMG S-19264T (=DSM 44701T), isolated from a smear-ripened cheese.</title>
        <authorList>
            <consortium name="US DOE Joint Genome Institute (JGI-PGF)"/>
            <person name="Walter F."/>
            <person name="Albersmeier A."/>
            <person name="Kalinowski J."/>
            <person name="Ruckert C."/>
        </authorList>
    </citation>
    <scope>NUCLEOTIDE SEQUENCE</scope>
    <source>
        <strain evidence="6">VKM B-2555</strain>
    </source>
</reference>
<keyword evidence="7" id="KW-1185">Reference proteome</keyword>
<sequence length="144" mass="15478">MSEPRPIRSGGCLCGAVRFTARPGPHMDVCHCGMCRRWSGGAFMGVPVTELVIEDESPLGAYASSDYGERAFCRNCGSSLFWRMRDGSAAVASLQAFDDLSGIVFAEEIFIDDKPALYSFAEDTAKLTGAEFMARMSGQEQAGG</sequence>
<organism evidence="6 7">
    <name type="scientific">Methylopila jiangsuensis</name>
    <dbReference type="NCBI Taxonomy" id="586230"/>
    <lineage>
        <taxon>Bacteria</taxon>
        <taxon>Pseudomonadati</taxon>
        <taxon>Pseudomonadota</taxon>
        <taxon>Alphaproteobacteria</taxon>
        <taxon>Hyphomicrobiales</taxon>
        <taxon>Methylopilaceae</taxon>
        <taxon>Methylopila</taxon>
    </lineage>
</organism>